<dbReference type="PANTHER" id="PTHR13710">
    <property type="entry name" value="DNA HELICASE RECQ FAMILY MEMBER"/>
    <property type="match status" value="1"/>
</dbReference>
<feature type="compositionally biased region" description="Polar residues" evidence="6">
    <location>
        <begin position="673"/>
        <end position="682"/>
    </location>
</feature>
<dbReference type="Gene3D" id="3.40.50.300">
    <property type="entry name" value="P-loop containing nucleotide triphosphate hydrolases"/>
    <property type="match status" value="2"/>
</dbReference>
<keyword evidence="10" id="KW-1185">Reference proteome</keyword>
<dbReference type="GO" id="GO:0005694">
    <property type="term" value="C:chromosome"/>
    <property type="evidence" value="ECO:0007669"/>
    <property type="project" value="TreeGrafter"/>
</dbReference>
<proteinExistence type="inferred from homology"/>
<evidence type="ECO:0000256" key="2">
    <source>
        <dbReference type="ARBA" id="ARBA00022741"/>
    </source>
</evidence>
<dbReference type="GO" id="GO:0005737">
    <property type="term" value="C:cytoplasm"/>
    <property type="evidence" value="ECO:0007669"/>
    <property type="project" value="TreeGrafter"/>
</dbReference>
<evidence type="ECO:0000313" key="9">
    <source>
        <dbReference type="EMBL" id="KAJ7022411.1"/>
    </source>
</evidence>
<reference evidence="9" key="1">
    <citation type="submission" date="2023-03" db="EMBL/GenBank/DDBJ databases">
        <title>Massive genome expansion in bonnet fungi (Mycena s.s.) driven by repeated elements and novel gene families across ecological guilds.</title>
        <authorList>
            <consortium name="Lawrence Berkeley National Laboratory"/>
            <person name="Harder C.B."/>
            <person name="Miyauchi S."/>
            <person name="Viragh M."/>
            <person name="Kuo A."/>
            <person name="Thoen E."/>
            <person name="Andreopoulos B."/>
            <person name="Lu D."/>
            <person name="Skrede I."/>
            <person name="Drula E."/>
            <person name="Henrissat B."/>
            <person name="Morin E."/>
            <person name="Kohler A."/>
            <person name="Barry K."/>
            <person name="LaButti K."/>
            <person name="Morin E."/>
            <person name="Salamov A."/>
            <person name="Lipzen A."/>
            <person name="Mereny Z."/>
            <person name="Hegedus B."/>
            <person name="Baldrian P."/>
            <person name="Stursova M."/>
            <person name="Weitz H."/>
            <person name="Taylor A."/>
            <person name="Grigoriev I.V."/>
            <person name="Nagy L.G."/>
            <person name="Martin F."/>
            <person name="Kauserud H."/>
        </authorList>
    </citation>
    <scope>NUCLEOTIDE SEQUENCE</scope>
    <source>
        <strain evidence="9">CBHHK200</strain>
    </source>
</reference>
<feature type="compositionally biased region" description="Low complexity" evidence="6">
    <location>
        <begin position="734"/>
        <end position="754"/>
    </location>
</feature>
<comment type="similarity">
    <text evidence="1">Belongs to the helicase family. RecQ subfamily.</text>
</comment>
<evidence type="ECO:0000256" key="3">
    <source>
        <dbReference type="ARBA" id="ARBA00022840"/>
    </source>
</evidence>
<dbReference type="EMBL" id="JARJCM010000210">
    <property type="protein sequence ID" value="KAJ7022411.1"/>
    <property type="molecule type" value="Genomic_DNA"/>
</dbReference>
<dbReference type="InterPro" id="IPR001650">
    <property type="entry name" value="Helicase_C-like"/>
</dbReference>
<name>A0AAD6S736_9AGAR</name>
<dbReference type="GO" id="GO:0005524">
    <property type="term" value="F:ATP binding"/>
    <property type="evidence" value="ECO:0007669"/>
    <property type="project" value="UniProtKB-KW"/>
</dbReference>
<comment type="caution">
    <text evidence="9">The sequence shown here is derived from an EMBL/GenBank/DDBJ whole genome shotgun (WGS) entry which is preliminary data.</text>
</comment>
<dbReference type="PROSITE" id="PS51194">
    <property type="entry name" value="HELICASE_CTER"/>
    <property type="match status" value="1"/>
</dbReference>
<feature type="region of interest" description="Disordered" evidence="6">
    <location>
        <begin position="633"/>
        <end position="754"/>
    </location>
</feature>
<dbReference type="PROSITE" id="PS51192">
    <property type="entry name" value="HELICASE_ATP_BIND_1"/>
    <property type="match status" value="1"/>
</dbReference>
<evidence type="ECO:0000256" key="5">
    <source>
        <dbReference type="ARBA" id="ARBA00034808"/>
    </source>
</evidence>
<dbReference type="SMART" id="SM00490">
    <property type="entry name" value="HELICc"/>
    <property type="match status" value="1"/>
</dbReference>
<dbReference type="InterPro" id="IPR014001">
    <property type="entry name" value="Helicase_ATP-bd"/>
</dbReference>
<dbReference type="InterPro" id="IPR027417">
    <property type="entry name" value="P-loop_NTPase"/>
</dbReference>
<comment type="catalytic activity">
    <reaction evidence="4">
        <text>Couples ATP hydrolysis with the unwinding of duplex DNA by translocating in the 3'-5' direction.</text>
        <dbReference type="EC" id="5.6.2.4"/>
    </reaction>
</comment>
<feature type="region of interest" description="Disordered" evidence="6">
    <location>
        <begin position="409"/>
        <end position="471"/>
    </location>
</feature>
<keyword evidence="9" id="KW-0378">Hydrolase</keyword>
<evidence type="ECO:0000259" key="7">
    <source>
        <dbReference type="PROSITE" id="PS51192"/>
    </source>
</evidence>
<evidence type="ECO:0000313" key="10">
    <source>
        <dbReference type="Proteomes" id="UP001218188"/>
    </source>
</evidence>
<feature type="compositionally biased region" description="Basic residues" evidence="6">
    <location>
        <begin position="7"/>
        <end position="22"/>
    </location>
</feature>
<feature type="compositionally biased region" description="Polar residues" evidence="6">
    <location>
        <begin position="693"/>
        <end position="702"/>
    </location>
</feature>
<evidence type="ECO:0000259" key="8">
    <source>
        <dbReference type="PROSITE" id="PS51194"/>
    </source>
</evidence>
<protein>
    <recommendedName>
        <fullName evidence="5">DNA 3'-5' helicase</fullName>
        <ecNumber evidence="5">5.6.2.4</ecNumber>
    </recommendedName>
</protein>
<dbReference type="AlphaFoldDB" id="A0AAD6S736"/>
<dbReference type="Proteomes" id="UP001218188">
    <property type="component" value="Unassembled WGS sequence"/>
</dbReference>
<feature type="compositionally biased region" description="Polar residues" evidence="6">
    <location>
        <begin position="721"/>
        <end position="733"/>
    </location>
</feature>
<dbReference type="Pfam" id="PF00270">
    <property type="entry name" value="DEAD"/>
    <property type="match status" value="1"/>
</dbReference>
<evidence type="ECO:0000256" key="4">
    <source>
        <dbReference type="ARBA" id="ARBA00034617"/>
    </source>
</evidence>
<accession>A0AAD6S736</accession>
<dbReference type="GO" id="GO:0043138">
    <property type="term" value="F:3'-5' DNA helicase activity"/>
    <property type="evidence" value="ECO:0007669"/>
    <property type="project" value="UniProtKB-EC"/>
</dbReference>
<dbReference type="PANTHER" id="PTHR13710:SF154">
    <property type="entry name" value="RECQ HELICASE, PUTATIVE (AFU_ORTHOLOGUE AFUA_6G14720)-RELATED"/>
    <property type="match status" value="1"/>
</dbReference>
<keyword evidence="3" id="KW-0067">ATP-binding</keyword>
<feature type="compositionally biased region" description="Low complexity" evidence="6">
    <location>
        <begin position="854"/>
        <end position="867"/>
    </location>
</feature>
<keyword evidence="2" id="KW-0547">Nucleotide-binding</keyword>
<feature type="domain" description="Helicase C-terminal" evidence="8">
    <location>
        <begin position="279"/>
        <end position="425"/>
    </location>
</feature>
<dbReference type="GO" id="GO:0016787">
    <property type="term" value="F:hydrolase activity"/>
    <property type="evidence" value="ECO:0007669"/>
    <property type="project" value="UniProtKB-KW"/>
</dbReference>
<dbReference type="Pfam" id="PF00271">
    <property type="entry name" value="Helicase_C"/>
    <property type="match status" value="1"/>
</dbReference>
<sequence length="873" mass="95131">MPSDHTPRHHGKTPGTHRTRVKSKITPEQLNAIKQELKLLPGLIKTHYSKWNNGAQEFQIQCMEAQKLGQDVILHAATGAGKTGIAAGPHLLPSSAGKVTLVVSPLLSLHEEQVVTFRNEFGLKATAINSANGGCTKPIMEGVVNGEWQIVILSPEMLLSRRFIDGVLRKPAFGARCLSVFIDEAHCISHWGDSFRKKYASIGIIRAFLPRSTPIIAVTATLTPRVRQDLVTKLQFDPNNYIFCTIGNDRPNVCQIVRALEHPANSYRDLDFMVDMNMTLPKDVKKAFLYTDDIQDGGKLVDHLNGRVCPAYRSRGLVRPYNAGMSPKYRAEVMALFKAGIIRILVCTDAAGMGCDIPDIDLVVQWKLPKNLSSWVQRAGRVARARGRTGMAVMLVEKTAFEVGEADELAGAEGGGGRGRGRGRGRASTRGRGGGGRGRTAGTTKRGKDYAVSRGQKRGSHKGLDDAKPVPLMQEPIDIPSDAPGEGLYTFIQATVCRRVVLASIFKNVKPTVPALDCCDICNPKLFDHTRPSKPIRMTRQKGIRRGPPLDSVRQALFVWRRNIKKQHFARSIFAPHAILDDATCELLASVGPFDSLDMLKQLLESGWSLWEEFGVQLHVYLHGLNIPPLPAPPPRKKVSADPAAAAPTPSAPPAGPSSTSSTANKRRHDSHSTPLDTSAPPSQRPRHDLATPQVSSASPTMASLPPSLPRPVPRPLYRSQNQFASSSRTPITQSSPLPQLPLQHPRYLPTTPLRAPTYALPPYPPPFYPQGYDSDPRMYYSPHPGPGAFQTHSSPTYPYPMPSAHPHATYPSMPAPSTLRNNPYAALVSRGFSVPTPVSHNVTASPAPPQPSEPSSSVFPSNSDQSTSFDGH</sequence>
<feature type="compositionally biased region" description="Basic residues" evidence="6">
    <location>
        <begin position="419"/>
        <end position="429"/>
    </location>
</feature>
<gene>
    <name evidence="9" type="ORF">C8F04DRAFT_1402384</name>
</gene>
<dbReference type="SMART" id="SM00487">
    <property type="entry name" value="DEXDc"/>
    <property type="match status" value="1"/>
</dbReference>
<evidence type="ECO:0000256" key="6">
    <source>
        <dbReference type="SAM" id="MobiDB-lite"/>
    </source>
</evidence>
<dbReference type="GO" id="GO:0000724">
    <property type="term" value="P:double-strand break repair via homologous recombination"/>
    <property type="evidence" value="ECO:0007669"/>
    <property type="project" value="TreeGrafter"/>
</dbReference>
<evidence type="ECO:0000256" key="1">
    <source>
        <dbReference type="ARBA" id="ARBA00005446"/>
    </source>
</evidence>
<dbReference type="GO" id="GO:0003676">
    <property type="term" value="F:nucleic acid binding"/>
    <property type="evidence" value="ECO:0007669"/>
    <property type="project" value="InterPro"/>
</dbReference>
<dbReference type="InterPro" id="IPR011545">
    <property type="entry name" value="DEAD/DEAH_box_helicase_dom"/>
</dbReference>
<feature type="region of interest" description="Disordered" evidence="6">
    <location>
        <begin position="836"/>
        <end position="873"/>
    </location>
</feature>
<dbReference type="SUPFAM" id="SSF52540">
    <property type="entry name" value="P-loop containing nucleoside triphosphate hydrolases"/>
    <property type="match status" value="1"/>
</dbReference>
<feature type="region of interest" description="Disordered" evidence="6">
    <location>
        <begin position="1"/>
        <end position="22"/>
    </location>
</feature>
<dbReference type="EC" id="5.6.2.4" evidence="5"/>
<dbReference type="GO" id="GO:0009378">
    <property type="term" value="F:four-way junction helicase activity"/>
    <property type="evidence" value="ECO:0007669"/>
    <property type="project" value="TreeGrafter"/>
</dbReference>
<organism evidence="9 10">
    <name type="scientific">Mycena alexandri</name>
    <dbReference type="NCBI Taxonomy" id="1745969"/>
    <lineage>
        <taxon>Eukaryota</taxon>
        <taxon>Fungi</taxon>
        <taxon>Dikarya</taxon>
        <taxon>Basidiomycota</taxon>
        <taxon>Agaricomycotina</taxon>
        <taxon>Agaricomycetes</taxon>
        <taxon>Agaricomycetidae</taxon>
        <taxon>Agaricales</taxon>
        <taxon>Marasmiineae</taxon>
        <taxon>Mycenaceae</taxon>
        <taxon>Mycena</taxon>
    </lineage>
</organism>
<feature type="domain" description="Helicase ATP-binding" evidence="7">
    <location>
        <begin position="63"/>
        <end position="240"/>
    </location>
</feature>